<dbReference type="InterPro" id="IPR013083">
    <property type="entry name" value="Znf_RING/FYVE/PHD"/>
</dbReference>
<evidence type="ECO:0000256" key="1">
    <source>
        <dbReference type="PROSITE-ProRule" id="PRU00175"/>
    </source>
</evidence>
<dbReference type="InterPro" id="IPR001841">
    <property type="entry name" value="Znf_RING"/>
</dbReference>
<keyword evidence="1" id="KW-0863">Zinc-finger</keyword>
<gene>
    <name evidence="4" type="ORF">ETB97_009685</name>
</gene>
<feature type="domain" description="RING-type" evidence="3">
    <location>
        <begin position="398"/>
        <end position="444"/>
    </location>
</feature>
<keyword evidence="1" id="KW-0479">Metal-binding</keyword>
<dbReference type="AlphaFoldDB" id="A0A8H6A860"/>
<evidence type="ECO:0000313" key="4">
    <source>
        <dbReference type="EMBL" id="KAF5863591.1"/>
    </source>
</evidence>
<dbReference type="SMART" id="SM00184">
    <property type="entry name" value="RING"/>
    <property type="match status" value="1"/>
</dbReference>
<keyword evidence="5" id="KW-1185">Reference proteome</keyword>
<feature type="compositionally biased region" description="Basic residues" evidence="2">
    <location>
        <begin position="245"/>
        <end position="254"/>
    </location>
</feature>
<reference evidence="4 5" key="1">
    <citation type="submission" date="2019-04" db="EMBL/GenBank/DDBJ databases">
        <title>Aspergillus burnettii sp. nov., novel species from soil in southeast Queensland.</title>
        <authorList>
            <person name="Gilchrist C.L.M."/>
            <person name="Pitt J.I."/>
            <person name="Lange L."/>
            <person name="Lacey H.J."/>
            <person name="Vuong D."/>
            <person name="Midgley D.J."/>
            <person name="Greenfield P."/>
            <person name="Bradbury M."/>
            <person name="Lacey E."/>
            <person name="Busk P.K."/>
            <person name="Pilgaard B."/>
            <person name="Chooi Y.H."/>
            <person name="Piggott A.M."/>
        </authorList>
    </citation>
    <scope>NUCLEOTIDE SEQUENCE [LARGE SCALE GENOMIC DNA]</scope>
    <source>
        <strain evidence="4 5">FRR 5400</strain>
    </source>
</reference>
<comment type="caution">
    <text evidence="4">The sequence shown here is derived from an EMBL/GenBank/DDBJ whole genome shotgun (WGS) entry which is preliminary data.</text>
</comment>
<feature type="region of interest" description="Disordered" evidence="2">
    <location>
        <begin position="230"/>
        <end position="272"/>
    </location>
</feature>
<dbReference type="EMBL" id="SPNV01000048">
    <property type="protein sequence ID" value="KAF5863591.1"/>
    <property type="molecule type" value="Genomic_DNA"/>
</dbReference>
<feature type="region of interest" description="Disordered" evidence="2">
    <location>
        <begin position="364"/>
        <end position="389"/>
    </location>
</feature>
<organism evidence="4 5">
    <name type="scientific">Petromyces alliaceus</name>
    <name type="common">Aspergillus alliaceus</name>
    <dbReference type="NCBI Taxonomy" id="209559"/>
    <lineage>
        <taxon>Eukaryota</taxon>
        <taxon>Fungi</taxon>
        <taxon>Dikarya</taxon>
        <taxon>Ascomycota</taxon>
        <taxon>Pezizomycotina</taxon>
        <taxon>Eurotiomycetes</taxon>
        <taxon>Eurotiomycetidae</taxon>
        <taxon>Eurotiales</taxon>
        <taxon>Aspergillaceae</taxon>
        <taxon>Aspergillus</taxon>
        <taxon>Aspergillus subgen. Circumdati</taxon>
    </lineage>
</organism>
<dbReference type="Pfam" id="PF13920">
    <property type="entry name" value="zf-C3HC4_3"/>
    <property type="match status" value="1"/>
</dbReference>
<proteinExistence type="predicted"/>
<feature type="compositionally biased region" description="Basic and acidic residues" evidence="2">
    <location>
        <begin position="364"/>
        <end position="386"/>
    </location>
</feature>
<dbReference type="SUPFAM" id="SSF57850">
    <property type="entry name" value="RING/U-box"/>
    <property type="match status" value="1"/>
</dbReference>
<sequence length="456" mass="50620">MAQPAVSNSWDSSVIPEIPSINPSFSHLVTNDHGNVDSSGSLNMQNATNHNVLSAQAANPSPHIPHGLPDAASGLYIPGSQMFGASTTDSSPSLSRAYEQFTTLPSQYLNGNDISPSTQYQFTGSANVTNLEQNQYGNNGHRWSENSHVGFQNPSAATGQALPSVISPNIYYQSVFPHQVQGLQHYVPYQNMVQVPQISNTQPATAGPTRLDAPAVPSLNRQTSFRPRQYGQFPQAGVSPTSTSIHHRRQHRNHSITSSAPPVQQQHTRSNSQNLYVRARPMRDSNSLNVPSPQIQRSHSAVTAVPQVLPTAGGEAHYPPPLTQQEQIELARRLHMREMLRSARSSEHHRLHLYEEDYLRHHRRQQEEAASHCKGLDDQKDGRPEPKDDEELNVNLECKICMSQLVDTVLIPCGHAILCRWCAEQHSRSDRMRPKASVVCPLCRAPVKQKLRIYLS</sequence>
<feature type="compositionally biased region" description="Polar residues" evidence="2">
    <location>
        <begin position="255"/>
        <end position="272"/>
    </location>
</feature>
<keyword evidence="1" id="KW-0862">Zinc</keyword>
<evidence type="ECO:0000259" key="3">
    <source>
        <dbReference type="PROSITE" id="PS50089"/>
    </source>
</evidence>
<evidence type="ECO:0000313" key="5">
    <source>
        <dbReference type="Proteomes" id="UP000541154"/>
    </source>
</evidence>
<evidence type="ECO:0000256" key="2">
    <source>
        <dbReference type="SAM" id="MobiDB-lite"/>
    </source>
</evidence>
<dbReference type="Proteomes" id="UP000541154">
    <property type="component" value="Unassembled WGS sequence"/>
</dbReference>
<dbReference type="Gene3D" id="3.30.40.10">
    <property type="entry name" value="Zinc/RING finger domain, C3HC4 (zinc finger)"/>
    <property type="match status" value="1"/>
</dbReference>
<protein>
    <recommendedName>
        <fullName evidence="3">RING-type domain-containing protein</fullName>
    </recommendedName>
</protein>
<dbReference type="GO" id="GO:0008270">
    <property type="term" value="F:zinc ion binding"/>
    <property type="evidence" value="ECO:0007669"/>
    <property type="project" value="UniProtKB-KW"/>
</dbReference>
<accession>A0A8H6A860</accession>
<dbReference type="PROSITE" id="PS50089">
    <property type="entry name" value="ZF_RING_2"/>
    <property type="match status" value="1"/>
</dbReference>
<name>A0A8H6A860_PETAA</name>